<dbReference type="PANTHER" id="PTHR46383:SF1">
    <property type="entry name" value="ASPARTATE AMINOTRANSFERASE"/>
    <property type="match status" value="1"/>
</dbReference>
<evidence type="ECO:0000256" key="6">
    <source>
        <dbReference type="ARBA" id="ARBA00022898"/>
    </source>
</evidence>
<dbReference type="InterPro" id="IPR015421">
    <property type="entry name" value="PyrdxlP-dep_Trfase_major"/>
</dbReference>
<dbReference type="Gene3D" id="3.40.640.10">
    <property type="entry name" value="Type I PLP-dependent aspartate aminotransferase-like (Major domain)"/>
    <property type="match status" value="1"/>
</dbReference>
<dbReference type="InterPro" id="IPR015424">
    <property type="entry name" value="PyrdxlP-dep_Trfase"/>
</dbReference>
<keyword evidence="4 9" id="KW-0032">Aminotransferase</keyword>
<dbReference type="EC" id="2.6.1.1" evidence="3"/>
<proteinExistence type="inferred from homology"/>
<sequence>MRYAAITDRLAELGGAKWAVHNAARDRGAAGEKIIELTIGEPDIPIDPALIDACEASMRRGRTHYSNGRGEDGLIGAIVDKYKPCWPDITPDNVLCFPGTQTALYTVITALVDAGQGVLVGDPYYATYAGIIRASGGVLQPVPLGIENGFIMQPGDLRAAVTKDSRVLLLNTPHNPSGALLGPATLVDLGKIACEHDLWIVCDEVYEDLIFDGTFASPLEIDALRDRTIVVSSISKTFAATGFRSGWAVGPAELCIKVLPISETILFGNQPFIADMTEVALRGNFDTAARMRKSYAARVDLIETELSGCPHLKPGKVSGGMFAMIDVGATGLDGEAFAWGLLDEQKVAVMPGASFGENAKNLIRVALTVPDEDLREATRRIRAFAEAKS</sequence>
<evidence type="ECO:0000256" key="7">
    <source>
        <dbReference type="ARBA" id="ARBA00049185"/>
    </source>
</evidence>
<keyword evidence="5 9" id="KW-0808">Transferase</keyword>
<dbReference type="GO" id="GO:0004069">
    <property type="term" value="F:L-aspartate:2-oxoglutarate aminotransferase activity"/>
    <property type="evidence" value="ECO:0007669"/>
    <property type="project" value="UniProtKB-EC"/>
</dbReference>
<dbReference type="GO" id="GO:0030170">
    <property type="term" value="F:pyridoxal phosphate binding"/>
    <property type="evidence" value="ECO:0007669"/>
    <property type="project" value="InterPro"/>
</dbReference>
<accession>A0A358HYI6</accession>
<evidence type="ECO:0000313" key="11">
    <source>
        <dbReference type="Proteomes" id="UP000264179"/>
    </source>
</evidence>
<dbReference type="EMBL" id="DOOG01000162">
    <property type="protein sequence ID" value="HBV00234.1"/>
    <property type="molecule type" value="Genomic_DNA"/>
</dbReference>
<evidence type="ECO:0000313" key="12">
    <source>
        <dbReference type="Proteomes" id="UP000264753"/>
    </source>
</evidence>
<protein>
    <recommendedName>
        <fullName evidence="3">aspartate transaminase</fullName>
        <ecNumber evidence="3">2.6.1.1</ecNumber>
    </recommendedName>
</protein>
<dbReference type="PANTHER" id="PTHR46383">
    <property type="entry name" value="ASPARTATE AMINOTRANSFERASE"/>
    <property type="match status" value="1"/>
</dbReference>
<comment type="cofactor">
    <cofactor evidence="1">
        <name>pyridoxal 5'-phosphate</name>
        <dbReference type="ChEBI" id="CHEBI:597326"/>
    </cofactor>
</comment>
<feature type="domain" description="Aminotransferase class I/classII large" evidence="8">
    <location>
        <begin position="33"/>
        <end position="381"/>
    </location>
</feature>
<keyword evidence="6" id="KW-0663">Pyridoxal phosphate</keyword>
<evidence type="ECO:0000256" key="3">
    <source>
        <dbReference type="ARBA" id="ARBA00012753"/>
    </source>
</evidence>
<comment type="catalytic activity">
    <reaction evidence="7">
        <text>L-aspartate + 2-oxoglutarate = oxaloacetate + L-glutamate</text>
        <dbReference type="Rhea" id="RHEA:21824"/>
        <dbReference type="ChEBI" id="CHEBI:16452"/>
        <dbReference type="ChEBI" id="CHEBI:16810"/>
        <dbReference type="ChEBI" id="CHEBI:29985"/>
        <dbReference type="ChEBI" id="CHEBI:29991"/>
        <dbReference type="EC" id="2.6.1.1"/>
    </reaction>
</comment>
<dbReference type="SUPFAM" id="SSF53383">
    <property type="entry name" value="PLP-dependent transferases"/>
    <property type="match status" value="1"/>
</dbReference>
<gene>
    <name evidence="9" type="ORF">DEF21_20340</name>
    <name evidence="10" type="ORF">DHR80_00435</name>
</gene>
<dbReference type="Pfam" id="PF00155">
    <property type="entry name" value="Aminotran_1_2"/>
    <property type="match status" value="1"/>
</dbReference>
<evidence type="ECO:0000256" key="4">
    <source>
        <dbReference type="ARBA" id="ARBA00022576"/>
    </source>
</evidence>
<dbReference type="InterPro" id="IPR050596">
    <property type="entry name" value="AspAT/PAT-like"/>
</dbReference>
<dbReference type="InterPro" id="IPR015422">
    <property type="entry name" value="PyrdxlP-dep_Trfase_small"/>
</dbReference>
<evidence type="ECO:0000313" key="9">
    <source>
        <dbReference type="EMBL" id="HBV00234.1"/>
    </source>
</evidence>
<dbReference type="GO" id="GO:0006520">
    <property type="term" value="P:amino acid metabolic process"/>
    <property type="evidence" value="ECO:0007669"/>
    <property type="project" value="InterPro"/>
</dbReference>
<organism evidence="9 12">
    <name type="scientific">Thalassospira lucentensis</name>
    <dbReference type="NCBI Taxonomy" id="168935"/>
    <lineage>
        <taxon>Bacteria</taxon>
        <taxon>Pseudomonadati</taxon>
        <taxon>Pseudomonadota</taxon>
        <taxon>Alphaproteobacteria</taxon>
        <taxon>Rhodospirillales</taxon>
        <taxon>Thalassospiraceae</taxon>
        <taxon>Thalassospira</taxon>
    </lineage>
</organism>
<dbReference type="Proteomes" id="UP000264753">
    <property type="component" value="Unassembled WGS sequence"/>
</dbReference>
<dbReference type="RefSeq" id="WP_276653032.1">
    <property type="nucleotide sequence ID" value="NZ_DOOG01000162.1"/>
</dbReference>
<dbReference type="Gene3D" id="3.90.1150.10">
    <property type="entry name" value="Aspartate Aminotransferase, domain 1"/>
    <property type="match status" value="1"/>
</dbReference>
<evidence type="ECO:0000256" key="5">
    <source>
        <dbReference type="ARBA" id="ARBA00022679"/>
    </source>
</evidence>
<dbReference type="CDD" id="cd00609">
    <property type="entry name" value="AAT_like"/>
    <property type="match status" value="1"/>
</dbReference>
<dbReference type="AlphaFoldDB" id="A0A358HYI6"/>
<evidence type="ECO:0000256" key="2">
    <source>
        <dbReference type="ARBA" id="ARBA00007441"/>
    </source>
</evidence>
<evidence type="ECO:0000259" key="8">
    <source>
        <dbReference type="Pfam" id="PF00155"/>
    </source>
</evidence>
<dbReference type="EMBL" id="DPOP01000004">
    <property type="protein sequence ID" value="HCW65680.1"/>
    <property type="molecule type" value="Genomic_DNA"/>
</dbReference>
<comment type="caution">
    <text evidence="9">The sequence shown here is derived from an EMBL/GenBank/DDBJ whole genome shotgun (WGS) entry which is preliminary data.</text>
</comment>
<comment type="similarity">
    <text evidence="2">Belongs to the class-I pyridoxal-phosphate-dependent aminotransferase family.</text>
</comment>
<name>A0A358HYI6_9PROT</name>
<dbReference type="InterPro" id="IPR004839">
    <property type="entry name" value="Aminotransferase_I/II_large"/>
</dbReference>
<evidence type="ECO:0000313" key="10">
    <source>
        <dbReference type="EMBL" id="HCW65680.1"/>
    </source>
</evidence>
<reference evidence="11 12" key="1">
    <citation type="journal article" date="2018" name="Nat. Biotechnol.">
        <title>A standardized bacterial taxonomy based on genome phylogeny substantially revises the tree of life.</title>
        <authorList>
            <person name="Parks D.H."/>
            <person name="Chuvochina M."/>
            <person name="Waite D.W."/>
            <person name="Rinke C."/>
            <person name="Skarshewski A."/>
            <person name="Chaumeil P.A."/>
            <person name="Hugenholtz P."/>
        </authorList>
    </citation>
    <scope>NUCLEOTIDE SEQUENCE [LARGE SCALE GENOMIC DNA]</scope>
    <source>
        <strain evidence="9">UBA8707</strain>
        <strain evidence="10">UBA9881</strain>
    </source>
</reference>
<dbReference type="Proteomes" id="UP000264179">
    <property type="component" value="Unassembled WGS sequence"/>
</dbReference>
<evidence type="ECO:0000256" key="1">
    <source>
        <dbReference type="ARBA" id="ARBA00001933"/>
    </source>
</evidence>